<protein>
    <submittedName>
        <fullName evidence="1">Uncharacterized protein</fullName>
    </submittedName>
</protein>
<evidence type="ECO:0000313" key="1">
    <source>
        <dbReference type="EMBL" id="MCI28981.1"/>
    </source>
</evidence>
<keyword evidence="2" id="KW-1185">Reference proteome</keyword>
<dbReference type="Proteomes" id="UP000265520">
    <property type="component" value="Unassembled WGS sequence"/>
</dbReference>
<accession>A0A392QXA1</accession>
<dbReference type="EMBL" id="LXQA010169458">
    <property type="protein sequence ID" value="MCI28981.1"/>
    <property type="molecule type" value="Genomic_DNA"/>
</dbReference>
<comment type="caution">
    <text evidence="1">The sequence shown here is derived from an EMBL/GenBank/DDBJ whole genome shotgun (WGS) entry which is preliminary data.</text>
</comment>
<organism evidence="1 2">
    <name type="scientific">Trifolium medium</name>
    <dbReference type="NCBI Taxonomy" id="97028"/>
    <lineage>
        <taxon>Eukaryota</taxon>
        <taxon>Viridiplantae</taxon>
        <taxon>Streptophyta</taxon>
        <taxon>Embryophyta</taxon>
        <taxon>Tracheophyta</taxon>
        <taxon>Spermatophyta</taxon>
        <taxon>Magnoliopsida</taxon>
        <taxon>eudicotyledons</taxon>
        <taxon>Gunneridae</taxon>
        <taxon>Pentapetalae</taxon>
        <taxon>rosids</taxon>
        <taxon>fabids</taxon>
        <taxon>Fabales</taxon>
        <taxon>Fabaceae</taxon>
        <taxon>Papilionoideae</taxon>
        <taxon>50 kb inversion clade</taxon>
        <taxon>NPAAA clade</taxon>
        <taxon>Hologalegina</taxon>
        <taxon>IRL clade</taxon>
        <taxon>Trifolieae</taxon>
        <taxon>Trifolium</taxon>
    </lineage>
</organism>
<proteinExistence type="predicted"/>
<sequence length="47" mass="5366">MGGSNRVKEVEFPFLFDATQMVARTKQHAQAFLTQPHYGVFVEPILE</sequence>
<name>A0A392QXA1_9FABA</name>
<feature type="non-terminal residue" evidence="1">
    <location>
        <position position="47"/>
    </location>
</feature>
<dbReference type="AlphaFoldDB" id="A0A392QXA1"/>
<reference evidence="1 2" key="1">
    <citation type="journal article" date="2018" name="Front. Plant Sci.">
        <title>Red Clover (Trifolium pratense) and Zigzag Clover (T. medium) - A Picture of Genomic Similarities and Differences.</title>
        <authorList>
            <person name="Dluhosova J."/>
            <person name="Istvanek J."/>
            <person name="Nedelnik J."/>
            <person name="Repkova J."/>
        </authorList>
    </citation>
    <scope>NUCLEOTIDE SEQUENCE [LARGE SCALE GENOMIC DNA]</scope>
    <source>
        <strain evidence="2">cv. 10/8</strain>
        <tissue evidence="1">Leaf</tissue>
    </source>
</reference>
<evidence type="ECO:0000313" key="2">
    <source>
        <dbReference type="Proteomes" id="UP000265520"/>
    </source>
</evidence>